<dbReference type="SUPFAM" id="SSF53756">
    <property type="entry name" value="UDP-Glycosyltransferase/glycogen phosphorylase"/>
    <property type="match status" value="1"/>
</dbReference>
<accession>A0A2N7PN02</accession>
<dbReference type="Gene3D" id="3.40.50.2000">
    <property type="entry name" value="Glycogen Phosphorylase B"/>
    <property type="match status" value="2"/>
</dbReference>
<proteinExistence type="predicted"/>
<dbReference type="Proteomes" id="UP000235460">
    <property type="component" value="Unassembled WGS sequence"/>
</dbReference>
<dbReference type="EMBL" id="PNIK01000067">
    <property type="protein sequence ID" value="PMP66730.1"/>
    <property type="molecule type" value="Genomic_DNA"/>
</dbReference>
<dbReference type="AlphaFoldDB" id="A0A2N7PN02"/>
<gene>
    <name evidence="1" type="ORF">C0190_04785</name>
</gene>
<reference evidence="1 2" key="1">
    <citation type="submission" date="2018-01" db="EMBL/GenBank/DDBJ databases">
        <title>Metagenomic assembled genomes from two thermal pools in the Uzon Caldera, Kamchatka, Russia.</title>
        <authorList>
            <person name="Wilkins L."/>
            <person name="Ettinger C."/>
        </authorList>
    </citation>
    <scope>NUCLEOTIDE SEQUENCE [LARGE SCALE GENOMIC DNA]</scope>
    <source>
        <strain evidence="1">ZAV-08</strain>
    </source>
</reference>
<organism evidence="1 2">
    <name type="scientific">Thermodesulfobacterium geofontis</name>
    <dbReference type="NCBI Taxonomy" id="1295609"/>
    <lineage>
        <taxon>Bacteria</taxon>
        <taxon>Pseudomonadati</taxon>
        <taxon>Thermodesulfobacteriota</taxon>
        <taxon>Thermodesulfobacteria</taxon>
        <taxon>Thermodesulfobacteriales</taxon>
        <taxon>Thermodesulfobacteriaceae</taxon>
        <taxon>Thermodesulfobacterium</taxon>
    </lineage>
</organism>
<comment type="caution">
    <text evidence="1">The sequence shown here is derived from an EMBL/GenBank/DDBJ whole genome shotgun (WGS) entry which is preliminary data.</text>
</comment>
<protein>
    <recommendedName>
        <fullName evidence="3">Starch synthase catalytic domain-containing protein</fullName>
    </recommendedName>
</protein>
<evidence type="ECO:0008006" key="3">
    <source>
        <dbReference type="Google" id="ProtNLM"/>
    </source>
</evidence>
<name>A0A2N7PN02_9BACT</name>
<sequence length="585" mass="68298">MRVAIHITHEALYKVGGIGEVINQLCTSSPYLSFFDKTLLYGPIFEYIGSPSTRLGKDGTVFYSSKDLYDTKNFSQLFKHLLEKYNIDIVYGERKIVNELNPQKTSVVEVLLIDITHMNKEIINFFKYLFWENFGLPSDKYEQDWDYEQYFRIGIPYLELISLLYPSAEEIFHFAHEYMGIPSLLSLELNPGFKSKKHKRIFYAHEVAPVRRIVENLGGADISFYNILEFGKKEGLSLESIFGSQDDWYRTPLVKLAKRFDKIFAVGDWVVEEYKFLCPDVSPEKIVTVYNATSSDHYSLEDKLKSQEKIKRSIKNKFGFSEIDIFITHVCRLVKSKGIWRDFILLSYLDNLFEKNGLRGIYILLSSLIATGRPPQEVEKMIKEYHWPFEHKVGWPDLIGYEIEIYRYVKTFNAKSKNIKALFINQFGFSKRKCPTLFTEDIDTRDLRVGSDIELGMSIYEPFGIAHIETLPFGGFSIPSTSCGVSFFLENIFENTFKPYFILDFISTGKNFSLDSIKNLTEEKRYALEEYYIANNISKIFERIPKTIKDKERFLNEISKVGHKLNWDYVIKTYFIPQLESLSQE</sequence>
<evidence type="ECO:0000313" key="1">
    <source>
        <dbReference type="EMBL" id="PMP66730.1"/>
    </source>
</evidence>
<evidence type="ECO:0000313" key="2">
    <source>
        <dbReference type="Proteomes" id="UP000235460"/>
    </source>
</evidence>